<dbReference type="PROSITE" id="PS50893">
    <property type="entry name" value="ABC_TRANSPORTER_2"/>
    <property type="match status" value="1"/>
</dbReference>
<dbReference type="PANTHER" id="PTHR24220">
    <property type="entry name" value="IMPORT ATP-BINDING PROTEIN"/>
    <property type="match status" value="1"/>
</dbReference>
<dbReference type="GO" id="GO:0005524">
    <property type="term" value="F:ATP binding"/>
    <property type="evidence" value="ECO:0007669"/>
    <property type="project" value="UniProtKB-KW"/>
</dbReference>
<dbReference type="EMBL" id="CP165625">
    <property type="protein sequence ID" value="XDU96070.1"/>
    <property type="molecule type" value="Genomic_DNA"/>
</dbReference>
<proteinExistence type="inferred from homology"/>
<dbReference type="Gene3D" id="3.40.50.300">
    <property type="entry name" value="P-loop containing nucleotide triphosphate hydrolases"/>
    <property type="match status" value="1"/>
</dbReference>
<dbReference type="PROSITE" id="PS00211">
    <property type="entry name" value="ABC_TRANSPORTER_1"/>
    <property type="match status" value="1"/>
</dbReference>
<dbReference type="GO" id="GO:0016887">
    <property type="term" value="F:ATP hydrolysis activity"/>
    <property type="evidence" value="ECO:0007669"/>
    <property type="project" value="InterPro"/>
</dbReference>
<dbReference type="SUPFAM" id="SSF52540">
    <property type="entry name" value="P-loop containing nucleoside triphosphate hydrolases"/>
    <property type="match status" value="1"/>
</dbReference>
<evidence type="ECO:0000256" key="1">
    <source>
        <dbReference type="ARBA" id="ARBA00022448"/>
    </source>
</evidence>
<dbReference type="GO" id="GO:0098796">
    <property type="term" value="C:membrane protein complex"/>
    <property type="evidence" value="ECO:0007669"/>
    <property type="project" value="UniProtKB-ARBA"/>
</dbReference>
<dbReference type="InterPro" id="IPR015854">
    <property type="entry name" value="ABC_transpr_LolD-like"/>
</dbReference>
<dbReference type="RefSeq" id="WP_367751893.1">
    <property type="nucleotide sequence ID" value="NZ_CP165625.1"/>
</dbReference>
<dbReference type="GO" id="GO:0005886">
    <property type="term" value="C:plasma membrane"/>
    <property type="evidence" value="ECO:0007669"/>
    <property type="project" value="TreeGrafter"/>
</dbReference>
<dbReference type="PANTHER" id="PTHR24220:SF86">
    <property type="entry name" value="ABC TRANSPORTER ABCH.1"/>
    <property type="match status" value="1"/>
</dbReference>
<evidence type="ECO:0000256" key="4">
    <source>
        <dbReference type="ARBA" id="ARBA00038388"/>
    </source>
</evidence>
<dbReference type="GO" id="GO:0022857">
    <property type="term" value="F:transmembrane transporter activity"/>
    <property type="evidence" value="ECO:0007669"/>
    <property type="project" value="UniProtKB-ARBA"/>
</dbReference>
<organism evidence="6">
    <name type="scientific">Flavobacterium sp. WC2409</name>
    <dbReference type="NCBI Taxonomy" id="3234139"/>
    <lineage>
        <taxon>Bacteria</taxon>
        <taxon>Pseudomonadati</taxon>
        <taxon>Bacteroidota</taxon>
        <taxon>Flavobacteriia</taxon>
        <taxon>Flavobacteriales</taxon>
        <taxon>Flavobacteriaceae</taxon>
        <taxon>Flavobacterium</taxon>
    </lineage>
</organism>
<keyword evidence="3 6" id="KW-0067">ATP-binding</keyword>
<evidence type="ECO:0000256" key="3">
    <source>
        <dbReference type="ARBA" id="ARBA00022840"/>
    </source>
</evidence>
<dbReference type="InterPro" id="IPR017871">
    <property type="entry name" value="ABC_transporter-like_CS"/>
</dbReference>
<gene>
    <name evidence="6" type="ORF">AB3G34_02950</name>
</gene>
<keyword evidence="1" id="KW-0813">Transport</keyword>
<accession>A0AB39W2H9</accession>
<dbReference type="CDD" id="cd03255">
    <property type="entry name" value="ABC_MJ0796_LolCDE_FtsE"/>
    <property type="match status" value="1"/>
</dbReference>
<comment type="similarity">
    <text evidence="4">Belongs to the ABC transporter superfamily. Macrolide exporter (TC 3.A.1.122) family.</text>
</comment>
<keyword evidence="2" id="KW-0547">Nucleotide-binding</keyword>
<dbReference type="Pfam" id="PF00005">
    <property type="entry name" value="ABC_tran"/>
    <property type="match status" value="1"/>
</dbReference>
<dbReference type="SMART" id="SM00382">
    <property type="entry name" value="AAA"/>
    <property type="match status" value="1"/>
</dbReference>
<evidence type="ECO:0000313" key="6">
    <source>
        <dbReference type="EMBL" id="XDU96070.1"/>
    </source>
</evidence>
<dbReference type="InterPro" id="IPR027417">
    <property type="entry name" value="P-loop_NTPase"/>
</dbReference>
<name>A0AB39W2H9_9FLAO</name>
<dbReference type="InterPro" id="IPR003593">
    <property type="entry name" value="AAA+_ATPase"/>
</dbReference>
<dbReference type="InterPro" id="IPR003439">
    <property type="entry name" value="ABC_transporter-like_ATP-bd"/>
</dbReference>
<protein>
    <submittedName>
        <fullName evidence="6">ABC transporter ATP-binding protein</fullName>
    </submittedName>
</protein>
<evidence type="ECO:0000256" key="2">
    <source>
        <dbReference type="ARBA" id="ARBA00022741"/>
    </source>
</evidence>
<reference evidence="6" key="1">
    <citation type="submission" date="2024-07" db="EMBL/GenBank/DDBJ databases">
        <authorList>
            <person name="Biller S.J."/>
        </authorList>
    </citation>
    <scope>NUCLEOTIDE SEQUENCE</scope>
    <source>
        <strain evidence="6">WC2409</strain>
    </source>
</reference>
<feature type="domain" description="ABC transporter" evidence="5">
    <location>
        <begin position="6"/>
        <end position="228"/>
    </location>
</feature>
<dbReference type="InterPro" id="IPR017911">
    <property type="entry name" value="MacB-like_ATP-bd"/>
</dbReference>
<dbReference type="FunFam" id="3.40.50.300:FF:000032">
    <property type="entry name" value="Export ABC transporter ATP-binding protein"/>
    <property type="match status" value="1"/>
</dbReference>
<evidence type="ECO:0000259" key="5">
    <source>
        <dbReference type="PROSITE" id="PS50893"/>
    </source>
</evidence>
<dbReference type="AlphaFoldDB" id="A0AB39W2H9"/>
<sequence length="228" mass="25174">MANPLIKITNIKRDFVLGEEIVNVLKGIDLQINKGEYVALMGPSGSGKSTLMNLLGCLDTPTSGNYILNGKDVSKMKDDELAEIRNKEIGFVFQTFNLLPRTTALDNVALPMIYAGFSKTDRRARAQEVLTQVGLSDRMDHHPNQLSGGQRQRVAVARALVNSPSIILADEPTGNLDSKTSLEIMKLFNEIHANGNTVILVTHEEEIAEYAHRIIRLRDGMVESDTTK</sequence>